<evidence type="ECO:0000313" key="2">
    <source>
        <dbReference type="EMBL" id="KAJ7333790.1"/>
    </source>
</evidence>
<comment type="caution">
    <text evidence="2">The sequence shown here is derived from an EMBL/GenBank/DDBJ whole genome shotgun (WGS) entry which is preliminary data.</text>
</comment>
<dbReference type="PANTHER" id="PTHR13507">
    <property type="entry name" value="PRKR-INTERACTING PROTEIN 1"/>
    <property type="match status" value="1"/>
</dbReference>
<gene>
    <name evidence="2" type="primary">PRKRIP1</name>
    <name evidence="2" type="ORF">OS493_015881</name>
</gene>
<dbReference type="EMBL" id="MU827785">
    <property type="protein sequence ID" value="KAJ7333790.1"/>
    <property type="molecule type" value="Genomic_DNA"/>
</dbReference>
<name>A0A9X0CEJ0_9CNID</name>
<dbReference type="GO" id="GO:0003725">
    <property type="term" value="F:double-stranded RNA binding"/>
    <property type="evidence" value="ECO:0007669"/>
    <property type="project" value="InterPro"/>
</dbReference>
<dbReference type="AlphaFoldDB" id="A0A9X0CEJ0"/>
<dbReference type="GO" id="GO:0019901">
    <property type="term" value="F:protein kinase binding"/>
    <property type="evidence" value="ECO:0007669"/>
    <property type="project" value="TreeGrafter"/>
</dbReference>
<dbReference type="Pfam" id="PF06658">
    <property type="entry name" value="DUF1168"/>
    <property type="match status" value="1"/>
</dbReference>
<feature type="region of interest" description="Disordered" evidence="1">
    <location>
        <begin position="95"/>
        <end position="159"/>
    </location>
</feature>
<feature type="compositionally biased region" description="Basic and acidic residues" evidence="1">
    <location>
        <begin position="1"/>
        <end position="16"/>
    </location>
</feature>
<keyword evidence="3" id="KW-1185">Reference proteome</keyword>
<reference evidence="2" key="1">
    <citation type="submission" date="2023-01" db="EMBL/GenBank/DDBJ databases">
        <title>Genome assembly of the deep-sea coral Lophelia pertusa.</title>
        <authorList>
            <person name="Herrera S."/>
            <person name="Cordes E."/>
        </authorList>
    </citation>
    <scope>NUCLEOTIDE SEQUENCE</scope>
    <source>
        <strain evidence="2">USNM1676648</strain>
        <tissue evidence="2">Polyp</tissue>
    </source>
</reference>
<dbReference type="OrthoDB" id="10067079at2759"/>
<sequence>MADESDQKETKKKPSEKPTVPRSATEVQKLKLEKLMKDPDKTVSIPNLPKQWKPSEAPEFIRFVMGSSAGAGSGEFHVYRATRRREYNRVAFIEKTTKQHELDESYHKKLGENKSQAEEKTAKKRAKGGDDQRQVDSSDDDDDDEAQEDEEPHFVVGGK</sequence>
<dbReference type="Proteomes" id="UP001163046">
    <property type="component" value="Unassembled WGS sequence"/>
</dbReference>
<evidence type="ECO:0000313" key="3">
    <source>
        <dbReference type="Proteomes" id="UP001163046"/>
    </source>
</evidence>
<protein>
    <submittedName>
        <fullName evidence="2">PRKR-interacting protein 1</fullName>
    </submittedName>
</protein>
<evidence type="ECO:0000256" key="1">
    <source>
        <dbReference type="SAM" id="MobiDB-lite"/>
    </source>
</evidence>
<dbReference type="PANTHER" id="PTHR13507:SF0">
    <property type="entry name" value="PRKR-INTERACTING PROTEIN 1"/>
    <property type="match status" value="1"/>
</dbReference>
<feature type="compositionally biased region" description="Acidic residues" evidence="1">
    <location>
        <begin position="137"/>
        <end position="151"/>
    </location>
</feature>
<accession>A0A9X0CEJ0</accession>
<feature type="region of interest" description="Disordered" evidence="1">
    <location>
        <begin position="1"/>
        <end position="27"/>
    </location>
</feature>
<organism evidence="2 3">
    <name type="scientific">Desmophyllum pertusum</name>
    <dbReference type="NCBI Taxonomy" id="174260"/>
    <lineage>
        <taxon>Eukaryota</taxon>
        <taxon>Metazoa</taxon>
        <taxon>Cnidaria</taxon>
        <taxon>Anthozoa</taxon>
        <taxon>Hexacorallia</taxon>
        <taxon>Scleractinia</taxon>
        <taxon>Caryophylliina</taxon>
        <taxon>Caryophylliidae</taxon>
        <taxon>Desmophyllum</taxon>
    </lineage>
</organism>
<dbReference type="GO" id="GO:0004860">
    <property type="term" value="F:protein kinase inhibitor activity"/>
    <property type="evidence" value="ECO:0007669"/>
    <property type="project" value="TreeGrafter"/>
</dbReference>
<dbReference type="InterPro" id="IPR009548">
    <property type="entry name" value="Prkrip1"/>
</dbReference>
<feature type="compositionally biased region" description="Basic and acidic residues" evidence="1">
    <location>
        <begin position="95"/>
        <end position="136"/>
    </location>
</feature>
<proteinExistence type="predicted"/>
<dbReference type="GO" id="GO:0005730">
    <property type="term" value="C:nucleolus"/>
    <property type="evidence" value="ECO:0007669"/>
    <property type="project" value="TreeGrafter"/>
</dbReference>